<dbReference type="KEGG" id="clup:CLUP02_11908"/>
<evidence type="ECO:0000259" key="2">
    <source>
        <dbReference type="Pfam" id="PF06985"/>
    </source>
</evidence>
<dbReference type="RefSeq" id="XP_049148018.1">
    <property type="nucleotide sequence ID" value="XM_049290873.1"/>
</dbReference>
<reference evidence="3" key="1">
    <citation type="journal article" date="2021" name="Mol. Plant Microbe Interact.">
        <title>Complete Genome Sequence of the Plant-Pathogenic Fungus Colletotrichum lupini.</title>
        <authorList>
            <person name="Baroncelli R."/>
            <person name="Pensec F."/>
            <person name="Da Lio D."/>
            <person name="Boufleur T."/>
            <person name="Vicente I."/>
            <person name="Sarrocco S."/>
            <person name="Picot A."/>
            <person name="Baraldi E."/>
            <person name="Sukno S."/>
            <person name="Thon M."/>
            <person name="Le Floch G."/>
        </authorList>
    </citation>
    <scope>NUCLEOTIDE SEQUENCE</scope>
    <source>
        <strain evidence="3">IMI 504893</strain>
    </source>
</reference>
<dbReference type="GeneID" id="73345883"/>
<dbReference type="InterPro" id="IPR010730">
    <property type="entry name" value="HET"/>
</dbReference>
<dbReference type="Pfam" id="PF06985">
    <property type="entry name" value="HET"/>
    <property type="match status" value="1"/>
</dbReference>
<feature type="region of interest" description="Disordered" evidence="1">
    <location>
        <begin position="1"/>
        <end position="36"/>
    </location>
</feature>
<feature type="domain" description="Heterokaryon incompatibility" evidence="2">
    <location>
        <begin position="86"/>
        <end position="231"/>
    </location>
</feature>
<dbReference type="EMBL" id="CP019478">
    <property type="protein sequence ID" value="UQC86407.1"/>
    <property type="molecule type" value="Genomic_DNA"/>
</dbReference>
<sequence>MSGSERIQSLLKGPGAPLKEFATTEEPQTKRRKTSVAEDSYRPLRCYPILWGSQEIRILKLDAGDNDNPLHGSFQSVQLNSNKARYEALSYTWADLSGDSIRRRPMFIGPYWDIIPITRNCEDALRSVQLVGGGSRSIWVDSLCINQDDEEERNAQVALMPQIYAAAIGVLAYLGPAADDSDRALNAIFHSISHRNCGHSGEESEVCADCRMPIIKLFSRPYFRRLWVVQEVVLSRALTLYCGSKSTLWPFSGMLTPFVRCSWIITRDKATICPLQNLFGLMVATSNCLCKDPRDNVFALLGLVSRWNTFPIFPDYRLTVEEVSIGVAAYLTQKCGLGMAVLLFAGENRPRQSTLPSWIPDIRMPFRPSKIENNLYERFVKSGKIKENEKSIFDNVVLDTGSLSLQLSSPCDIRINSRSGFLEVTAIRVCDLRGFFTEDGKFAKSFVRPECEDGPEMKATLIIPDSPSPITRRSVYRDATQINISHHIRQDDVLFWLHGIDGYAVLRPTRISSTYRLLCACDLSIMNLDTGEISKNMRFRPFSTNDHTQLDERKRRLIEDLRLTIGRENAKPMLRAQAEPFLMKLATYICRHQSDSKNSLWKTWKQFEAKLKPYLEDERGIQLLLRGITEADHITMATWQDGTSSHASVSKRFMLRSSESLLTLLWSLLPKRRHHMNKAFGVEKMSLPYEEVLKGFQDWADTTNDLLFAMAHSVEHKYEFVFGIRSSVSVQKAWLRAFKRFENRMMPQPSSIMGAMEAIVYVLKLFPHTEEEHEQLCSSTHVQQRLHSETNEIVRSYSTRNCLWNWEAVGSNFEKRWKILERLGQDRWLASWRDGPIDMLVGLEQQMSIRYQMNSFGFNLTLPTNVTIHVCYFSFLGHIQIELCSHVTMHLAPQNSQMAVLQEPRRRSPD</sequence>
<name>A0A9Q8WKR7_9PEZI</name>
<dbReference type="PANTHER" id="PTHR24148:SF64">
    <property type="entry name" value="HETEROKARYON INCOMPATIBILITY DOMAIN-CONTAINING PROTEIN"/>
    <property type="match status" value="1"/>
</dbReference>
<protein>
    <submittedName>
        <fullName evidence="3">Heterokaryon incompatibility protein</fullName>
    </submittedName>
</protein>
<dbReference type="PANTHER" id="PTHR24148">
    <property type="entry name" value="ANKYRIN REPEAT DOMAIN-CONTAINING PROTEIN 39 HOMOLOG-RELATED"/>
    <property type="match status" value="1"/>
</dbReference>
<dbReference type="Proteomes" id="UP000830671">
    <property type="component" value="Chromosome 6"/>
</dbReference>
<evidence type="ECO:0000256" key="1">
    <source>
        <dbReference type="SAM" id="MobiDB-lite"/>
    </source>
</evidence>
<gene>
    <name evidence="3" type="ORF">CLUP02_11908</name>
</gene>
<organism evidence="3 4">
    <name type="scientific">Colletotrichum lupini</name>
    <dbReference type="NCBI Taxonomy" id="145971"/>
    <lineage>
        <taxon>Eukaryota</taxon>
        <taxon>Fungi</taxon>
        <taxon>Dikarya</taxon>
        <taxon>Ascomycota</taxon>
        <taxon>Pezizomycotina</taxon>
        <taxon>Sordariomycetes</taxon>
        <taxon>Hypocreomycetidae</taxon>
        <taxon>Glomerellales</taxon>
        <taxon>Glomerellaceae</taxon>
        <taxon>Colletotrichum</taxon>
        <taxon>Colletotrichum acutatum species complex</taxon>
    </lineage>
</organism>
<dbReference type="InterPro" id="IPR052895">
    <property type="entry name" value="HetReg/Transcr_Mod"/>
</dbReference>
<evidence type="ECO:0000313" key="3">
    <source>
        <dbReference type="EMBL" id="UQC86407.1"/>
    </source>
</evidence>
<evidence type="ECO:0000313" key="4">
    <source>
        <dbReference type="Proteomes" id="UP000830671"/>
    </source>
</evidence>
<keyword evidence="4" id="KW-1185">Reference proteome</keyword>
<accession>A0A9Q8WKR7</accession>
<dbReference type="AlphaFoldDB" id="A0A9Q8WKR7"/>
<proteinExistence type="predicted"/>